<keyword evidence="3" id="KW-1185">Reference proteome</keyword>
<reference evidence="2" key="1">
    <citation type="journal article" date="2022" name="BMC Microbiol.">
        <title>Whole genome sequencing of Moraxella bovis strains from North America reveals two genotypes with different genetic determinants.</title>
        <authorList>
            <person name="Wynn E.L."/>
            <person name="Hille M.M."/>
            <person name="Loy J.D."/>
            <person name="Schuller G."/>
            <person name="Kuhn K.L."/>
            <person name="Dickey A.M."/>
            <person name="Bono J.L."/>
            <person name="Clawson M.L."/>
        </authorList>
    </citation>
    <scope>NUCLEOTIDE SEQUENCE</scope>
    <source>
        <strain evidence="2">SAM102599</strain>
    </source>
</reference>
<evidence type="ECO:0000313" key="2">
    <source>
        <dbReference type="EMBL" id="UZA01977.1"/>
    </source>
</evidence>
<protein>
    <submittedName>
        <fullName evidence="2">Uncharacterized protein</fullName>
    </submittedName>
</protein>
<proteinExistence type="predicted"/>
<name>A0ABY6M5D7_MORBO</name>
<dbReference type="GeneID" id="77188436"/>
<feature type="region of interest" description="Disordered" evidence="1">
    <location>
        <begin position="78"/>
        <end position="115"/>
    </location>
</feature>
<dbReference type="EMBL" id="CP087830">
    <property type="protein sequence ID" value="UZA01977.1"/>
    <property type="molecule type" value="Genomic_DNA"/>
</dbReference>
<feature type="compositionally biased region" description="Basic and acidic residues" evidence="1">
    <location>
        <begin position="87"/>
        <end position="98"/>
    </location>
</feature>
<sequence length="115" mass="13244">MKCKELKKLSKKALIKRLKTVQSENWTLLGQIVRKDEEIGELSAYNLVIDEMFSQTVQQNLAKIDLLEAKLAQYQAQFGELNEPSDDNTKTPQERGQVERQSQIPQDQPANKEQK</sequence>
<evidence type="ECO:0000313" key="3">
    <source>
        <dbReference type="Proteomes" id="UP001163632"/>
    </source>
</evidence>
<dbReference type="Proteomes" id="UP001163632">
    <property type="component" value="Chromosome"/>
</dbReference>
<organism evidence="2 3">
    <name type="scientific">Moraxella bovis</name>
    <dbReference type="NCBI Taxonomy" id="476"/>
    <lineage>
        <taxon>Bacteria</taxon>
        <taxon>Pseudomonadati</taxon>
        <taxon>Pseudomonadota</taxon>
        <taxon>Gammaproteobacteria</taxon>
        <taxon>Moraxellales</taxon>
        <taxon>Moraxellaceae</taxon>
        <taxon>Moraxella</taxon>
    </lineage>
</organism>
<feature type="compositionally biased region" description="Polar residues" evidence="1">
    <location>
        <begin position="99"/>
        <end position="109"/>
    </location>
</feature>
<evidence type="ECO:0000256" key="1">
    <source>
        <dbReference type="SAM" id="MobiDB-lite"/>
    </source>
</evidence>
<gene>
    <name evidence="2" type="ORF">LP092_08155</name>
</gene>
<accession>A0ABY6M5D7</accession>
<dbReference type="RefSeq" id="WP_264675872.1">
    <property type="nucleotide sequence ID" value="NZ_CP087765.1"/>
</dbReference>